<evidence type="ECO:0000313" key="6">
    <source>
        <dbReference type="EMBL" id="VYS96711.1"/>
    </source>
</evidence>
<dbReference type="PANTHER" id="PTHR43401">
    <property type="entry name" value="L-THREONINE 3-DEHYDROGENASE"/>
    <property type="match status" value="1"/>
</dbReference>
<dbReference type="Gene3D" id="3.90.180.10">
    <property type="entry name" value="Medium-chain alcohol dehydrogenases, catalytic domain"/>
    <property type="match status" value="1"/>
</dbReference>
<dbReference type="AlphaFoldDB" id="A0A6N2SWT9"/>
<dbReference type="EC" id="1.1.1.14" evidence="6"/>
<dbReference type="Gene3D" id="3.40.50.720">
    <property type="entry name" value="NAD(P)-binding Rossmann-like Domain"/>
    <property type="match status" value="1"/>
</dbReference>
<name>A0A6N2SWT9_ANAHA</name>
<keyword evidence="1 4" id="KW-0479">Metal-binding</keyword>
<evidence type="ECO:0000256" key="1">
    <source>
        <dbReference type="ARBA" id="ARBA00022723"/>
    </source>
</evidence>
<dbReference type="InterPro" id="IPR002328">
    <property type="entry name" value="ADH_Zn_CS"/>
</dbReference>
<dbReference type="GO" id="GO:0003939">
    <property type="term" value="F:L-iditol 2-dehydrogenase (NAD+) activity"/>
    <property type="evidence" value="ECO:0007669"/>
    <property type="project" value="UniProtKB-EC"/>
</dbReference>
<dbReference type="EMBL" id="CACRSX010000021">
    <property type="protein sequence ID" value="VYS96711.1"/>
    <property type="molecule type" value="Genomic_DNA"/>
</dbReference>
<reference evidence="6" key="1">
    <citation type="submission" date="2019-11" db="EMBL/GenBank/DDBJ databases">
        <authorList>
            <person name="Feng L."/>
        </authorList>
    </citation>
    <scope>NUCLEOTIDE SEQUENCE</scope>
    <source>
        <strain evidence="6">AhadrusLFYP4</strain>
    </source>
</reference>
<dbReference type="InterPro" id="IPR020843">
    <property type="entry name" value="ER"/>
</dbReference>
<comment type="cofactor">
    <cofactor evidence="4">
        <name>Zn(2+)</name>
        <dbReference type="ChEBI" id="CHEBI:29105"/>
    </cofactor>
</comment>
<protein>
    <submittedName>
        <fullName evidence="6">Sorbitol dehydrogenase</fullName>
        <ecNumber evidence="6">1.1.1.14</ecNumber>
    </submittedName>
</protein>
<dbReference type="CDD" id="cd08234">
    <property type="entry name" value="threonine_DH_like"/>
    <property type="match status" value="1"/>
</dbReference>
<comment type="similarity">
    <text evidence="4">Belongs to the zinc-containing alcohol dehydrogenase family.</text>
</comment>
<organism evidence="6">
    <name type="scientific">Anaerostipes hadrus</name>
    <dbReference type="NCBI Taxonomy" id="649756"/>
    <lineage>
        <taxon>Bacteria</taxon>
        <taxon>Bacillati</taxon>
        <taxon>Bacillota</taxon>
        <taxon>Clostridia</taxon>
        <taxon>Lachnospirales</taxon>
        <taxon>Lachnospiraceae</taxon>
        <taxon>Anaerostipes</taxon>
    </lineage>
</organism>
<dbReference type="Pfam" id="PF00107">
    <property type="entry name" value="ADH_zinc_N"/>
    <property type="match status" value="1"/>
</dbReference>
<dbReference type="InterPro" id="IPR050129">
    <property type="entry name" value="Zn_alcohol_dh"/>
</dbReference>
<dbReference type="InterPro" id="IPR036291">
    <property type="entry name" value="NAD(P)-bd_dom_sf"/>
</dbReference>
<dbReference type="PANTHER" id="PTHR43401:SF2">
    <property type="entry name" value="L-THREONINE 3-DEHYDROGENASE"/>
    <property type="match status" value="1"/>
</dbReference>
<dbReference type="InterPro" id="IPR013154">
    <property type="entry name" value="ADH-like_N"/>
</dbReference>
<dbReference type="Pfam" id="PF08240">
    <property type="entry name" value="ADH_N"/>
    <property type="match status" value="1"/>
</dbReference>
<evidence type="ECO:0000259" key="5">
    <source>
        <dbReference type="SMART" id="SM00829"/>
    </source>
</evidence>
<keyword evidence="2 4" id="KW-0862">Zinc</keyword>
<proteinExistence type="inferred from homology"/>
<dbReference type="RefSeq" id="WP_009203280.1">
    <property type="nucleotide sequence ID" value="NZ_CACRSX010000021.1"/>
</dbReference>
<dbReference type="SUPFAM" id="SSF51735">
    <property type="entry name" value="NAD(P)-binding Rossmann-fold domains"/>
    <property type="match status" value="1"/>
</dbReference>
<dbReference type="GO" id="GO:0008270">
    <property type="term" value="F:zinc ion binding"/>
    <property type="evidence" value="ECO:0007669"/>
    <property type="project" value="InterPro"/>
</dbReference>
<evidence type="ECO:0000256" key="4">
    <source>
        <dbReference type="RuleBase" id="RU361277"/>
    </source>
</evidence>
<accession>A0A6N2SWT9</accession>
<keyword evidence="3 6" id="KW-0560">Oxidoreductase</keyword>
<feature type="domain" description="Enoyl reductase (ER)" evidence="5">
    <location>
        <begin position="8"/>
        <end position="333"/>
    </location>
</feature>
<dbReference type="InterPro" id="IPR011032">
    <property type="entry name" value="GroES-like_sf"/>
</dbReference>
<evidence type="ECO:0000256" key="2">
    <source>
        <dbReference type="ARBA" id="ARBA00022833"/>
    </source>
</evidence>
<evidence type="ECO:0000256" key="3">
    <source>
        <dbReference type="ARBA" id="ARBA00023002"/>
    </source>
</evidence>
<dbReference type="SUPFAM" id="SSF50129">
    <property type="entry name" value="GroES-like"/>
    <property type="match status" value="1"/>
</dbReference>
<gene>
    <name evidence="6" type="primary">gutB_3</name>
    <name evidence="6" type="ORF">AHLFYP4_01089</name>
</gene>
<sequence>MKAGVYYGVEDFRVAEFPEPELKEDGVKIAVKYCGVCGTDVHKFHGQCGSHPMKPPVPLGHEVSGVVVETGKHVTHFKVGDRVVADPNWGCGACFFCKNNMPHMCENGKGVVKGFAQYICPPESNVYHIPDHLSLREAALAEPLSCCLHGMDLLDVKLGDVVVVIGMGMIGSMMVKLCSIAGASHIIVIETQENKRESAKDYGATLFINPNVENVETVIAQNGIQNVDKVMECVGAKVTMRTAFEVAGKCATIVLFGLGKEGEAIDFYPYEAFRKELTIRASYVNPHTMERAVRLLSSNQFSASMFISKEIQLEEAEVELRTQKDSRYGKVLVHIS</sequence>
<dbReference type="InterPro" id="IPR013149">
    <property type="entry name" value="ADH-like_C"/>
</dbReference>
<dbReference type="SMART" id="SM00829">
    <property type="entry name" value="PKS_ER"/>
    <property type="match status" value="1"/>
</dbReference>
<dbReference type="PROSITE" id="PS00059">
    <property type="entry name" value="ADH_ZINC"/>
    <property type="match status" value="1"/>
</dbReference>